<dbReference type="GO" id="GO:0016829">
    <property type="term" value="F:lyase activity"/>
    <property type="evidence" value="ECO:0007669"/>
    <property type="project" value="UniProtKB-KW"/>
</dbReference>
<dbReference type="AlphaFoldDB" id="A0A839DU97"/>
<dbReference type="InterPro" id="IPR003738">
    <property type="entry name" value="SRAP"/>
</dbReference>
<dbReference type="Pfam" id="PF02586">
    <property type="entry name" value="SRAP"/>
    <property type="match status" value="1"/>
</dbReference>
<sequence>MCGRYASNRSPATLAGDFGAVDATGDDAPGADHNIAPTKPVLSVVQRHPMDSDGNRDPSRSERSVRVMRWGLVPKWVKDPATGSQMINARAETVTEKPSFRGAIRYYRCLLPADGWYEWKRDETPKQPYFITPRDGSGLAMAGIWATRRDPELPAEAPPLVTCAVLTTAAVGELAGVHERMPMVLPSSTWSHWLDPDVGDVDELLGPPSTELVEGLELRPVSRAVNNVRNNGAGLTERVEAS</sequence>
<name>A0A839DU97_9PSEU</name>
<dbReference type="RefSeq" id="WP_182544309.1">
    <property type="nucleotide sequence ID" value="NZ_JACGWZ010000003.1"/>
</dbReference>
<dbReference type="PANTHER" id="PTHR13604">
    <property type="entry name" value="DC12-RELATED"/>
    <property type="match status" value="1"/>
</dbReference>
<gene>
    <name evidence="9" type="ORF">FHX42_002415</name>
</gene>
<reference evidence="9 10" key="1">
    <citation type="submission" date="2020-07" db="EMBL/GenBank/DDBJ databases">
        <title>Sequencing the genomes of 1000 actinobacteria strains.</title>
        <authorList>
            <person name="Klenk H.-P."/>
        </authorList>
    </citation>
    <scope>NUCLEOTIDE SEQUENCE [LARGE SCALE GENOMIC DNA]</scope>
    <source>
        <strain evidence="9 10">DSM 45975</strain>
    </source>
</reference>
<evidence type="ECO:0000256" key="7">
    <source>
        <dbReference type="ARBA" id="ARBA00023239"/>
    </source>
</evidence>
<dbReference type="PANTHER" id="PTHR13604:SF0">
    <property type="entry name" value="ABASIC SITE PROCESSING PROTEIN HMCES"/>
    <property type="match status" value="1"/>
</dbReference>
<keyword evidence="10" id="KW-1185">Reference proteome</keyword>
<evidence type="ECO:0000256" key="3">
    <source>
        <dbReference type="ARBA" id="ARBA00022763"/>
    </source>
</evidence>
<protein>
    <recommendedName>
        <fullName evidence="8">Abasic site processing protein</fullName>
        <ecNumber evidence="8">3.4.-.-</ecNumber>
    </recommendedName>
</protein>
<dbReference type="GO" id="GO:0106300">
    <property type="term" value="P:protein-DNA covalent cross-linking repair"/>
    <property type="evidence" value="ECO:0007669"/>
    <property type="project" value="InterPro"/>
</dbReference>
<dbReference type="GO" id="GO:0006508">
    <property type="term" value="P:proteolysis"/>
    <property type="evidence" value="ECO:0007669"/>
    <property type="project" value="UniProtKB-KW"/>
</dbReference>
<evidence type="ECO:0000256" key="8">
    <source>
        <dbReference type="RuleBase" id="RU364100"/>
    </source>
</evidence>
<evidence type="ECO:0000313" key="10">
    <source>
        <dbReference type="Proteomes" id="UP000569329"/>
    </source>
</evidence>
<keyword evidence="2 8" id="KW-0645">Protease</keyword>
<evidence type="ECO:0000256" key="5">
    <source>
        <dbReference type="ARBA" id="ARBA00023124"/>
    </source>
</evidence>
<keyword evidence="4 8" id="KW-0378">Hydrolase</keyword>
<organism evidence="9 10">
    <name type="scientific">Halosaccharopolyspora lacisalsi</name>
    <dbReference type="NCBI Taxonomy" id="1000566"/>
    <lineage>
        <taxon>Bacteria</taxon>
        <taxon>Bacillati</taxon>
        <taxon>Actinomycetota</taxon>
        <taxon>Actinomycetes</taxon>
        <taxon>Pseudonocardiales</taxon>
        <taxon>Pseudonocardiaceae</taxon>
        <taxon>Halosaccharopolyspora</taxon>
    </lineage>
</organism>
<evidence type="ECO:0000256" key="1">
    <source>
        <dbReference type="ARBA" id="ARBA00008136"/>
    </source>
</evidence>
<keyword evidence="3" id="KW-0227">DNA damage</keyword>
<dbReference type="SUPFAM" id="SSF143081">
    <property type="entry name" value="BB1717-like"/>
    <property type="match status" value="1"/>
</dbReference>
<dbReference type="GO" id="GO:0008233">
    <property type="term" value="F:peptidase activity"/>
    <property type="evidence" value="ECO:0007669"/>
    <property type="project" value="UniProtKB-KW"/>
</dbReference>
<keyword evidence="7" id="KW-0456">Lyase</keyword>
<keyword evidence="6" id="KW-0238">DNA-binding</keyword>
<dbReference type="Gene3D" id="3.90.1680.10">
    <property type="entry name" value="SOS response associated peptidase-like"/>
    <property type="match status" value="1"/>
</dbReference>
<evidence type="ECO:0000256" key="6">
    <source>
        <dbReference type="ARBA" id="ARBA00023125"/>
    </source>
</evidence>
<dbReference type="InterPro" id="IPR036590">
    <property type="entry name" value="SRAP-like"/>
</dbReference>
<keyword evidence="5" id="KW-0190">Covalent protein-DNA linkage</keyword>
<dbReference type="Proteomes" id="UP000569329">
    <property type="component" value="Unassembled WGS sequence"/>
</dbReference>
<comment type="similarity">
    <text evidence="1 8">Belongs to the SOS response-associated peptidase family.</text>
</comment>
<dbReference type="EMBL" id="JACGWZ010000003">
    <property type="protein sequence ID" value="MBA8825064.1"/>
    <property type="molecule type" value="Genomic_DNA"/>
</dbReference>
<evidence type="ECO:0000256" key="4">
    <source>
        <dbReference type="ARBA" id="ARBA00022801"/>
    </source>
</evidence>
<evidence type="ECO:0000256" key="2">
    <source>
        <dbReference type="ARBA" id="ARBA00022670"/>
    </source>
</evidence>
<dbReference type="GO" id="GO:0003697">
    <property type="term" value="F:single-stranded DNA binding"/>
    <property type="evidence" value="ECO:0007669"/>
    <property type="project" value="InterPro"/>
</dbReference>
<evidence type="ECO:0000313" key="9">
    <source>
        <dbReference type="EMBL" id="MBA8825064.1"/>
    </source>
</evidence>
<proteinExistence type="inferred from homology"/>
<accession>A0A839DU97</accession>
<dbReference type="EC" id="3.4.-.-" evidence="8"/>
<comment type="caution">
    <text evidence="9">The sequence shown here is derived from an EMBL/GenBank/DDBJ whole genome shotgun (WGS) entry which is preliminary data.</text>
</comment>